<dbReference type="GO" id="GO:0005576">
    <property type="term" value="C:extracellular region"/>
    <property type="evidence" value="ECO:0007669"/>
    <property type="project" value="TreeGrafter"/>
</dbReference>
<reference evidence="9 10" key="1">
    <citation type="submission" date="2018-06" db="EMBL/GenBank/DDBJ databases">
        <title>Chryseolinea flavus sp. nov., a member of the phylum Bacteroidetes isolated from soil.</title>
        <authorList>
            <person name="Li Y."/>
            <person name="Wang J."/>
        </authorList>
    </citation>
    <scope>NUCLEOTIDE SEQUENCE [LARGE SCALE GENOMIC DNA]</scope>
    <source>
        <strain evidence="9 10">SDU1-6</strain>
    </source>
</reference>
<dbReference type="PANTHER" id="PTHR11177:SF317">
    <property type="entry name" value="CHITINASE 12-RELATED"/>
    <property type="match status" value="1"/>
</dbReference>
<feature type="chain" id="PRO_5017049642" description="chitinase" evidence="7">
    <location>
        <begin position="27"/>
        <end position="530"/>
    </location>
</feature>
<dbReference type="Pfam" id="PF00704">
    <property type="entry name" value="Glyco_hydro_18"/>
    <property type="match status" value="1"/>
</dbReference>
<dbReference type="PANTHER" id="PTHR11177">
    <property type="entry name" value="CHITINASE"/>
    <property type="match status" value="1"/>
</dbReference>
<protein>
    <recommendedName>
        <fullName evidence="2">chitinase</fullName>
        <ecNumber evidence="2">3.2.1.14</ecNumber>
    </recommendedName>
</protein>
<accession>A0A364XYW3</accession>
<dbReference type="PROSITE" id="PS51910">
    <property type="entry name" value="GH18_2"/>
    <property type="match status" value="1"/>
</dbReference>
<dbReference type="SUPFAM" id="SSF51445">
    <property type="entry name" value="(Trans)glycosidases"/>
    <property type="match status" value="1"/>
</dbReference>
<feature type="domain" description="GH18" evidence="8">
    <location>
        <begin position="28"/>
        <end position="308"/>
    </location>
</feature>
<evidence type="ECO:0000313" key="10">
    <source>
        <dbReference type="Proteomes" id="UP000251889"/>
    </source>
</evidence>
<dbReference type="Gene3D" id="3.20.20.80">
    <property type="entry name" value="Glycosidases"/>
    <property type="match status" value="1"/>
</dbReference>
<dbReference type="SUPFAM" id="SSF50405">
    <property type="entry name" value="Actin-crosslinking proteins"/>
    <property type="match status" value="1"/>
</dbReference>
<keyword evidence="10" id="KW-1185">Reference proteome</keyword>
<comment type="similarity">
    <text evidence="6">Belongs to the glycosyl hydrolase 18 family.</text>
</comment>
<evidence type="ECO:0000256" key="4">
    <source>
        <dbReference type="ARBA" id="ARBA00023295"/>
    </source>
</evidence>
<name>A0A364XYW3_9BACT</name>
<dbReference type="InterPro" id="IPR008999">
    <property type="entry name" value="Actin-crosslinking"/>
</dbReference>
<evidence type="ECO:0000256" key="3">
    <source>
        <dbReference type="ARBA" id="ARBA00022801"/>
    </source>
</evidence>
<evidence type="ECO:0000259" key="8">
    <source>
        <dbReference type="PROSITE" id="PS51910"/>
    </source>
</evidence>
<dbReference type="InterPro" id="IPR017853">
    <property type="entry name" value="GH"/>
</dbReference>
<dbReference type="GO" id="GO:0008061">
    <property type="term" value="F:chitin binding"/>
    <property type="evidence" value="ECO:0007669"/>
    <property type="project" value="InterPro"/>
</dbReference>
<organism evidence="9 10">
    <name type="scientific">Pseudochryseolinea flava</name>
    <dbReference type="NCBI Taxonomy" id="2059302"/>
    <lineage>
        <taxon>Bacteria</taxon>
        <taxon>Pseudomonadati</taxon>
        <taxon>Bacteroidota</taxon>
        <taxon>Cytophagia</taxon>
        <taxon>Cytophagales</taxon>
        <taxon>Fulvivirgaceae</taxon>
        <taxon>Pseudochryseolinea</taxon>
    </lineage>
</organism>
<dbReference type="InterPro" id="IPR011583">
    <property type="entry name" value="Chitinase_II/V-like_cat"/>
</dbReference>
<feature type="signal peptide" evidence="7">
    <location>
        <begin position="1"/>
        <end position="26"/>
    </location>
</feature>
<keyword evidence="3 5" id="KW-0378">Hydrolase</keyword>
<dbReference type="OrthoDB" id="9775889at2"/>
<sequence>METSCTLKRACFAFAFLILFSFSAFGQFKTVGYLPSWAGSVSAVQFSKLTHVNYAFVLPTNTGGLQALENPSKLQSLVSTAHANGVKVLIAVGGWNNGNDNAFESLAANATYRTNFVNSMINMVNQYGLDGVDIDWEYPDNGASSNNYSLLMQQLSTAMHSRGKLLTAAVVAVGGSSIQNNIFGYVDFLNIMAYDGGGSNHSTYSYAQQSISYWKGRGCPASKVILGLPFYGRSSSEYVGYAALLSRGANPNSDFFGSIGYNGIPTIKAKTNLAFDQGCGGAMIWDLSEDVTNANSLLSAINQVVVERGNPTPNPVAPIGKVITLRGNNSQYVSGENGTQALRCNRPSPQTWEQFSVIDAGGGKVALRSMGKYVSSENGTQAITCTRTTIGDWEKFDWIINTGGTISLRGNNGLYISSENGVAAMTCNRTSIQGWEVFTYAVVGNARMATDETSQTSLQEDDAVFPNPSKGNLSIRVHEPSQVRIVEIHKGNFVFDQPVKDEVTVSNLQPGFYAVIISGRQRKITKVIVQ</sequence>
<dbReference type="Gene3D" id="2.80.10.50">
    <property type="match status" value="1"/>
</dbReference>
<dbReference type="InterPro" id="IPR001223">
    <property type="entry name" value="Glyco_hydro18_cat"/>
</dbReference>
<keyword evidence="7" id="KW-0732">Signal</keyword>
<dbReference type="CDD" id="cd23342">
    <property type="entry name" value="beta-trefoil_FSCN_ZgPorA-like"/>
    <property type="match status" value="1"/>
</dbReference>
<dbReference type="SMART" id="SM00636">
    <property type="entry name" value="Glyco_18"/>
    <property type="match status" value="1"/>
</dbReference>
<evidence type="ECO:0000256" key="6">
    <source>
        <dbReference type="RuleBase" id="RU004453"/>
    </source>
</evidence>
<proteinExistence type="inferred from homology"/>
<dbReference type="GO" id="GO:0006032">
    <property type="term" value="P:chitin catabolic process"/>
    <property type="evidence" value="ECO:0007669"/>
    <property type="project" value="TreeGrafter"/>
</dbReference>
<gene>
    <name evidence="9" type="ORF">DQQ10_19840</name>
</gene>
<evidence type="ECO:0000256" key="5">
    <source>
        <dbReference type="RuleBase" id="RU000489"/>
    </source>
</evidence>
<keyword evidence="4 5" id="KW-0326">Glycosidase</keyword>
<dbReference type="GO" id="GO:0005975">
    <property type="term" value="P:carbohydrate metabolic process"/>
    <property type="evidence" value="ECO:0007669"/>
    <property type="project" value="InterPro"/>
</dbReference>
<dbReference type="InterPro" id="IPR001579">
    <property type="entry name" value="Glyco_hydro_18_chit_AS"/>
</dbReference>
<dbReference type="Gene3D" id="3.40.5.30">
    <property type="entry name" value="(Trans)glycosidases - domain 2"/>
    <property type="match status" value="1"/>
</dbReference>
<dbReference type="EMBL" id="QMFY01000011">
    <property type="protein sequence ID" value="RAV99470.1"/>
    <property type="molecule type" value="Genomic_DNA"/>
</dbReference>
<evidence type="ECO:0000256" key="1">
    <source>
        <dbReference type="ARBA" id="ARBA00000822"/>
    </source>
</evidence>
<dbReference type="PROSITE" id="PS01095">
    <property type="entry name" value="GH18_1"/>
    <property type="match status" value="1"/>
</dbReference>
<comment type="catalytic activity">
    <reaction evidence="1">
        <text>Random endo-hydrolysis of N-acetyl-beta-D-glucosaminide (1-&gt;4)-beta-linkages in chitin and chitodextrins.</text>
        <dbReference type="EC" id="3.2.1.14"/>
    </reaction>
</comment>
<evidence type="ECO:0000256" key="2">
    <source>
        <dbReference type="ARBA" id="ARBA00012729"/>
    </source>
</evidence>
<dbReference type="Proteomes" id="UP000251889">
    <property type="component" value="Unassembled WGS sequence"/>
</dbReference>
<dbReference type="GO" id="GO:0008843">
    <property type="term" value="F:endochitinase activity"/>
    <property type="evidence" value="ECO:0007669"/>
    <property type="project" value="UniProtKB-EC"/>
</dbReference>
<evidence type="ECO:0000256" key="7">
    <source>
        <dbReference type="SAM" id="SignalP"/>
    </source>
</evidence>
<evidence type="ECO:0000313" key="9">
    <source>
        <dbReference type="EMBL" id="RAV99470.1"/>
    </source>
</evidence>
<comment type="caution">
    <text evidence="9">The sequence shown here is derived from an EMBL/GenBank/DDBJ whole genome shotgun (WGS) entry which is preliminary data.</text>
</comment>
<dbReference type="InterPro" id="IPR050314">
    <property type="entry name" value="Glycosyl_Hydrlase_18"/>
</dbReference>
<dbReference type="AlphaFoldDB" id="A0A364XYW3"/>
<dbReference type="EC" id="3.2.1.14" evidence="2"/>
<dbReference type="RefSeq" id="WP_112748659.1">
    <property type="nucleotide sequence ID" value="NZ_QMFY01000011.1"/>
</dbReference>